<dbReference type="EMBL" id="LCAB01000012">
    <property type="protein sequence ID" value="KKR82483.1"/>
    <property type="molecule type" value="Genomic_DNA"/>
</dbReference>
<organism evidence="8 9">
    <name type="scientific">Candidatus Daviesbacteria bacterium GW2011_GWA2_40_9</name>
    <dbReference type="NCBI Taxonomy" id="1618424"/>
    <lineage>
        <taxon>Bacteria</taxon>
        <taxon>Candidatus Daviesiibacteriota</taxon>
    </lineage>
</organism>
<evidence type="ECO:0000256" key="3">
    <source>
        <dbReference type="ARBA" id="ARBA00018111"/>
    </source>
</evidence>
<name>A0A0G0U075_9BACT</name>
<feature type="domain" description="RecX third three-helical" evidence="7">
    <location>
        <begin position="171"/>
        <end position="215"/>
    </location>
</feature>
<dbReference type="Pfam" id="PF02631">
    <property type="entry name" value="RecX_HTH2"/>
    <property type="match status" value="1"/>
</dbReference>
<dbReference type="Pfam" id="PF21981">
    <property type="entry name" value="RecX_HTH3"/>
    <property type="match status" value="1"/>
</dbReference>
<dbReference type="InterPro" id="IPR053925">
    <property type="entry name" value="RecX_HTH_3rd"/>
</dbReference>
<comment type="subcellular location">
    <subcellularLocation>
        <location evidence="1 5">Cytoplasm</location>
    </subcellularLocation>
</comment>
<accession>A0A0G0U075</accession>
<evidence type="ECO:0000256" key="2">
    <source>
        <dbReference type="ARBA" id="ARBA00009695"/>
    </source>
</evidence>
<sequence length="223" mass="26070">MPKIISVEPQKKNPRRFNIFLDGVFAFGADEDLVVNYHLVPGKIVQPRELEKLLFESEVGKLMERMYGLFSVRMRSEKEVRDYLKNLSFKRKTKGKEEISDLVIDILVERLKQKGMLNDLEFAKAWVEGRRRSKQKGVRALKAELYQKGIDREIVEEVLRLADARSGQVSEEDLAKLALEKKMKSWKNLPELEFKKKAIEFLLRRGFEYSIVRVVVAKLGQKR</sequence>
<evidence type="ECO:0000313" key="8">
    <source>
        <dbReference type="EMBL" id="KKR82483.1"/>
    </source>
</evidence>
<evidence type="ECO:0000259" key="7">
    <source>
        <dbReference type="Pfam" id="PF21981"/>
    </source>
</evidence>
<dbReference type="Proteomes" id="UP000034601">
    <property type="component" value="Unassembled WGS sequence"/>
</dbReference>
<protein>
    <recommendedName>
        <fullName evidence="3 5">Regulatory protein RecX</fullName>
    </recommendedName>
</protein>
<reference evidence="8 9" key="1">
    <citation type="journal article" date="2015" name="Nature">
        <title>rRNA introns, odd ribosomes, and small enigmatic genomes across a large radiation of phyla.</title>
        <authorList>
            <person name="Brown C.T."/>
            <person name="Hug L.A."/>
            <person name="Thomas B.C."/>
            <person name="Sharon I."/>
            <person name="Castelle C.J."/>
            <person name="Singh A."/>
            <person name="Wilkins M.J."/>
            <person name="Williams K.H."/>
            <person name="Banfield J.F."/>
        </authorList>
    </citation>
    <scope>NUCLEOTIDE SEQUENCE [LARGE SCALE GENOMIC DNA]</scope>
</reference>
<comment type="similarity">
    <text evidence="2 5">Belongs to the RecX family.</text>
</comment>
<dbReference type="HAMAP" id="MF_01114">
    <property type="entry name" value="RecX"/>
    <property type="match status" value="1"/>
</dbReference>
<comment type="caution">
    <text evidence="8">The sequence shown here is derived from an EMBL/GenBank/DDBJ whole genome shotgun (WGS) entry which is preliminary data.</text>
</comment>
<gene>
    <name evidence="5" type="primary">recX</name>
    <name evidence="8" type="ORF">UU29_C0012G0021</name>
</gene>
<proteinExistence type="inferred from homology"/>
<evidence type="ECO:0000313" key="9">
    <source>
        <dbReference type="Proteomes" id="UP000034601"/>
    </source>
</evidence>
<dbReference type="GO" id="GO:0006282">
    <property type="term" value="P:regulation of DNA repair"/>
    <property type="evidence" value="ECO:0007669"/>
    <property type="project" value="UniProtKB-UniRule"/>
</dbReference>
<evidence type="ECO:0000259" key="6">
    <source>
        <dbReference type="Pfam" id="PF02631"/>
    </source>
</evidence>
<evidence type="ECO:0000256" key="5">
    <source>
        <dbReference type="HAMAP-Rule" id="MF_01114"/>
    </source>
</evidence>
<dbReference type="InterPro" id="IPR003783">
    <property type="entry name" value="Regulatory_RecX"/>
</dbReference>
<dbReference type="InterPro" id="IPR036388">
    <property type="entry name" value="WH-like_DNA-bd_sf"/>
</dbReference>
<keyword evidence="4 5" id="KW-0963">Cytoplasm</keyword>
<dbReference type="GO" id="GO:0005737">
    <property type="term" value="C:cytoplasm"/>
    <property type="evidence" value="ECO:0007669"/>
    <property type="project" value="UniProtKB-SubCell"/>
</dbReference>
<dbReference type="AlphaFoldDB" id="A0A0G0U075"/>
<evidence type="ECO:0000256" key="4">
    <source>
        <dbReference type="ARBA" id="ARBA00022490"/>
    </source>
</evidence>
<dbReference type="PANTHER" id="PTHR33602">
    <property type="entry name" value="REGULATORY PROTEIN RECX FAMILY PROTEIN"/>
    <property type="match status" value="1"/>
</dbReference>
<feature type="domain" description="RecX second three-helical" evidence="6">
    <location>
        <begin position="118"/>
        <end position="159"/>
    </location>
</feature>
<dbReference type="InterPro" id="IPR053924">
    <property type="entry name" value="RecX_HTH_2nd"/>
</dbReference>
<dbReference type="PANTHER" id="PTHR33602:SF1">
    <property type="entry name" value="REGULATORY PROTEIN RECX FAMILY PROTEIN"/>
    <property type="match status" value="1"/>
</dbReference>
<evidence type="ECO:0000256" key="1">
    <source>
        <dbReference type="ARBA" id="ARBA00004496"/>
    </source>
</evidence>
<comment type="function">
    <text evidence="5">Modulates RecA activity.</text>
</comment>
<dbReference type="Gene3D" id="1.10.10.10">
    <property type="entry name" value="Winged helix-like DNA-binding domain superfamily/Winged helix DNA-binding domain"/>
    <property type="match status" value="3"/>
</dbReference>